<proteinExistence type="inferred from homology"/>
<dbReference type="AlphaFoldDB" id="A0AAD4FGL1"/>
<protein>
    <recommendedName>
        <fullName evidence="4">Ribosomal protein</fullName>
    </recommendedName>
</protein>
<evidence type="ECO:0000313" key="5">
    <source>
        <dbReference type="EMBL" id="KAG9189670.1"/>
    </source>
</evidence>
<gene>
    <name evidence="5" type="ORF">G6011_06538</name>
</gene>
<dbReference type="InterPro" id="IPR000473">
    <property type="entry name" value="Ribosomal_bL36"/>
</dbReference>
<dbReference type="NCBIfam" id="TIGR01022">
    <property type="entry name" value="rpmJ_bact"/>
    <property type="match status" value="1"/>
</dbReference>
<dbReference type="EMBL" id="JAANER010000005">
    <property type="protein sequence ID" value="KAG9189670.1"/>
    <property type="molecule type" value="Genomic_DNA"/>
</dbReference>
<evidence type="ECO:0000313" key="6">
    <source>
        <dbReference type="Proteomes" id="UP001199106"/>
    </source>
</evidence>
<name>A0AAD4FGL1_9PLEO</name>
<dbReference type="InterPro" id="IPR035977">
    <property type="entry name" value="Ribosomal_bL36_sp"/>
</dbReference>
<evidence type="ECO:0000256" key="3">
    <source>
        <dbReference type="ARBA" id="ARBA00023274"/>
    </source>
</evidence>
<dbReference type="GO" id="GO:0006412">
    <property type="term" value="P:translation"/>
    <property type="evidence" value="ECO:0007669"/>
    <property type="project" value="InterPro"/>
</dbReference>
<evidence type="ECO:0000256" key="2">
    <source>
        <dbReference type="ARBA" id="ARBA00022980"/>
    </source>
</evidence>
<dbReference type="SUPFAM" id="SSF57840">
    <property type="entry name" value="Ribosomal protein L36"/>
    <property type="match status" value="1"/>
</dbReference>
<evidence type="ECO:0000256" key="1">
    <source>
        <dbReference type="ARBA" id="ARBA00007645"/>
    </source>
</evidence>
<dbReference type="PANTHER" id="PTHR18804">
    <property type="entry name" value="RIBOSOMAL PROTEIN"/>
    <property type="match status" value="1"/>
</dbReference>
<dbReference type="GO" id="GO:0003735">
    <property type="term" value="F:structural constituent of ribosome"/>
    <property type="evidence" value="ECO:0007669"/>
    <property type="project" value="InterPro"/>
</dbReference>
<comment type="similarity">
    <text evidence="1 4">Belongs to the bacterial ribosomal protein bL36 family.</text>
</comment>
<evidence type="ECO:0000256" key="4">
    <source>
        <dbReference type="RuleBase" id="RU000570"/>
    </source>
</evidence>
<sequence length="119" mass="13365">MLSRALILPFRRPSSLQTLRTTLRTCTRTQHIHTPTCSCVRPTLATFRAQASQNSNTGIRDLASGFNGLSMGGRIQTRGMKVRSSVKKLCDGCKSVRRKKGRYVYIICSKNPKHKQRQG</sequence>
<dbReference type="InterPro" id="IPR052010">
    <property type="entry name" value="Ribosomal_LSU_bL36"/>
</dbReference>
<keyword evidence="3 4" id="KW-0687">Ribonucleoprotein</keyword>
<accession>A0AAD4FGL1</accession>
<comment type="caution">
    <text evidence="5">The sequence shown here is derived from an EMBL/GenBank/DDBJ whole genome shotgun (WGS) entry which is preliminary data.</text>
</comment>
<dbReference type="Proteomes" id="UP001199106">
    <property type="component" value="Unassembled WGS sequence"/>
</dbReference>
<reference evidence="5" key="1">
    <citation type="submission" date="2021-07" db="EMBL/GenBank/DDBJ databases">
        <title>Genome Resource of American Ginseng Black Spot Pathogen Alternaria panax.</title>
        <authorList>
            <person name="Qiu C."/>
            <person name="Wang W."/>
            <person name="Liu Z."/>
        </authorList>
    </citation>
    <scope>NUCLEOTIDE SEQUENCE</scope>
    <source>
        <strain evidence="5">BNCC115425</strain>
    </source>
</reference>
<keyword evidence="2 4" id="KW-0689">Ribosomal protein</keyword>
<dbReference type="HAMAP" id="MF_00251">
    <property type="entry name" value="Ribosomal_bL36"/>
    <property type="match status" value="1"/>
</dbReference>
<dbReference type="GO" id="GO:1990904">
    <property type="term" value="C:ribonucleoprotein complex"/>
    <property type="evidence" value="ECO:0007669"/>
    <property type="project" value="UniProtKB-KW"/>
</dbReference>
<dbReference type="GO" id="GO:0005840">
    <property type="term" value="C:ribosome"/>
    <property type="evidence" value="ECO:0007669"/>
    <property type="project" value="UniProtKB-KW"/>
</dbReference>
<keyword evidence="6" id="KW-1185">Reference proteome</keyword>
<dbReference type="Pfam" id="PF00444">
    <property type="entry name" value="Ribosomal_L36"/>
    <property type="match status" value="1"/>
</dbReference>
<dbReference type="PANTHER" id="PTHR18804:SF16">
    <property type="entry name" value="RIBOSOMAL PROTEIN"/>
    <property type="match status" value="1"/>
</dbReference>
<organism evidence="5 6">
    <name type="scientific">Alternaria panax</name>
    <dbReference type="NCBI Taxonomy" id="48097"/>
    <lineage>
        <taxon>Eukaryota</taxon>
        <taxon>Fungi</taxon>
        <taxon>Dikarya</taxon>
        <taxon>Ascomycota</taxon>
        <taxon>Pezizomycotina</taxon>
        <taxon>Dothideomycetes</taxon>
        <taxon>Pleosporomycetidae</taxon>
        <taxon>Pleosporales</taxon>
        <taxon>Pleosporineae</taxon>
        <taxon>Pleosporaceae</taxon>
        <taxon>Alternaria</taxon>
        <taxon>Alternaria sect. Panax</taxon>
    </lineage>
</organism>